<organism evidence="6 7">
    <name type="scientific">Faecalicatena orotica</name>
    <dbReference type="NCBI Taxonomy" id="1544"/>
    <lineage>
        <taxon>Bacteria</taxon>
        <taxon>Bacillati</taxon>
        <taxon>Bacillota</taxon>
        <taxon>Clostridia</taxon>
        <taxon>Lachnospirales</taxon>
        <taxon>Lachnospiraceae</taxon>
        <taxon>Faecalicatena</taxon>
    </lineage>
</organism>
<keyword evidence="4" id="KW-0804">Transcription</keyword>
<accession>A0A2Y9BED1</accession>
<evidence type="ECO:0000256" key="1">
    <source>
        <dbReference type="ARBA" id="ARBA00023015"/>
    </source>
</evidence>
<evidence type="ECO:0000256" key="3">
    <source>
        <dbReference type="ARBA" id="ARBA00023159"/>
    </source>
</evidence>
<dbReference type="Pfam" id="PF07739">
    <property type="entry name" value="TipAS"/>
    <property type="match status" value="1"/>
</dbReference>
<feature type="domain" description="HTH merR-type" evidence="5">
    <location>
        <begin position="1"/>
        <end position="71"/>
    </location>
</feature>
<keyword evidence="2 6" id="KW-0238">DNA-binding</keyword>
<name>A0A2Y9BED1_9FIRM</name>
<dbReference type="AlphaFoldDB" id="A0A2Y9BED1"/>
<dbReference type="GO" id="GO:0003677">
    <property type="term" value="F:DNA binding"/>
    <property type="evidence" value="ECO:0007669"/>
    <property type="project" value="UniProtKB-KW"/>
</dbReference>
<dbReference type="GO" id="GO:0003700">
    <property type="term" value="F:DNA-binding transcription factor activity"/>
    <property type="evidence" value="ECO:0007669"/>
    <property type="project" value="InterPro"/>
</dbReference>
<dbReference type="EMBL" id="QGDL01000002">
    <property type="protein sequence ID" value="PWJ31455.1"/>
    <property type="molecule type" value="Genomic_DNA"/>
</dbReference>
<protein>
    <submittedName>
        <fullName evidence="6">DNA-binding transcriptional MerR regulator</fullName>
    </submittedName>
</protein>
<dbReference type="SMART" id="SM00422">
    <property type="entry name" value="HTH_MERR"/>
    <property type="match status" value="1"/>
</dbReference>
<sequence>MEYSIRQVSEIAGISARTLRYYDSIGLLKPAGVRESGYRYYGERELELLQQILFYRERGLKLEQIAEILYGDNFDIMDALHEHLEELEKQQLRINSMITAVKKTISSMKGEITMSNQEKFEAFKRDAVMKNEEAYGQEIRSRYGDAEVDGSNQKLLNMTEEEYEDFQRLEKEICESLNAAVRTEEEPESEAGKRIAGLHKEWLCMIWKKYSVQAHIGVVQMYTADERFTKYYDSDVPGCAGFLKAAVEYWAAKLS</sequence>
<keyword evidence="1" id="KW-0805">Transcription regulation</keyword>
<gene>
    <name evidence="6" type="ORF">A8806_102312</name>
</gene>
<dbReference type="InterPro" id="IPR047057">
    <property type="entry name" value="MerR_fam"/>
</dbReference>
<dbReference type="Gene3D" id="1.10.1660.10">
    <property type="match status" value="1"/>
</dbReference>
<keyword evidence="3" id="KW-0010">Activator</keyword>
<dbReference type="PANTHER" id="PTHR30204">
    <property type="entry name" value="REDOX-CYCLING DRUG-SENSING TRANSCRIPTIONAL ACTIVATOR SOXR"/>
    <property type="match status" value="1"/>
</dbReference>
<reference evidence="6 7" key="1">
    <citation type="submission" date="2018-05" db="EMBL/GenBank/DDBJ databases">
        <title>The Hungate 1000. A catalogue of reference genomes from the rumen microbiome.</title>
        <authorList>
            <person name="Kelly W."/>
        </authorList>
    </citation>
    <scope>NUCLEOTIDE SEQUENCE [LARGE SCALE GENOMIC DNA]</scope>
    <source>
        <strain evidence="6 7">NLAE-zl-C242</strain>
    </source>
</reference>
<dbReference type="Gene3D" id="1.10.490.50">
    <property type="entry name" value="Antibiotic binding domain of TipA-like multidrug resistance regulators"/>
    <property type="match status" value="1"/>
</dbReference>
<evidence type="ECO:0000313" key="7">
    <source>
        <dbReference type="Proteomes" id="UP000245845"/>
    </source>
</evidence>
<comment type="caution">
    <text evidence="6">The sequence shown here is derived from an EMBL/GenBank/DDBJ whole genome shotgun (WGS) entry which is preliminary data.</text>
</comment>
<dbReference type="InterPro" id="IPR012925">
    <property type="entry name" value="TipAS_dom"/>
</dbReference>
<dbReference type="CDD" id="cd01106">
    <property type="entry name" value="HTH_TipAL-Mta"/>
    <property type="match status" value="1"/>
</dbReference>
<dbReference type="Proteomes" id="UP000245845">
    <property type="component" value="Unassembled WGS sequence"/>
</dbReference>
<evidence type="ECO:0000313" key="6">
    <source>
        <dbReference type="EMBL" id="PWJ31455.1"/>
    </source>
</evidence>
<dbReference type="InterPro" id="IPR000551">
    <property type="entry name" value="MerR-type_HTH_dom"/>
</dbReference>
<evidence type="ECO:0000256" key="2">
    <source>
        <dbReference type="ARBA" id="ARBA00023125"/>
    </source>
</evidence>
<dbReference type="PANTHER" id="PTHR30204:SF90">
    <property type="entry name" value="HTH-TYPE TRANSCRIPTIONAL ACTIVATOR MTA"/>
    <property type="match status" value="1"/>
</dbReference>
<proteinExistence type="predicted"/>
<dbReference type="OrthoDB" id="9814833at2"/>
<dbReference type="SUPFAM" id="SSF89082">
    <property type="entry name" value="Antibiotic binding domain of TipA-like multidrug resistance regulators"/>
    <property type="match status" value="1"/>
</dbReference>
<keyword evidence="7" id="KW-1185">Reference proteome</keyword>
<evidence type="ECO:0000256" key="4">
    <source>
        <dbReference type="ARBA" id="ARBA00023163"/>
    </source>
</evidence>
<dbReference type="InterPro" id="IPR036244">
    <property type="entry name" value="TipA-like_antibiotic-bd"/>
</dbReference>
<dbReference type="SUPFAM" id="SSF46955">
    <property type="entry name" value="Putative DNA-binding domain"/>
    <property type="match status" value="1"/>
</dbReference>
<evidence type="ECO:0000259" key="5">
    <source>
        <dbReference type="PROSITE" id="PS50937"/>
    </source>
</evidence>
<dbReference type="InterPro" id="IPR009061">
    <property type="entry name" value="DNA-bd_dom_put_sf"/>
</dbReference>
<dbReference type="RefSeq" id="WP_109730154.1">
    <property type="nucleotide sequence ID" value="NZ_BAAACK010000006.1"/>
</dbReference>
<dbReference type="Pfam" id="PF13411">
    <property type="entry name" value="MerR_1"/>
    <property type="match status" value="1"/>
</dbReference>
<dbReference type="PROSITE" id="PS50937">
    <property type="entry name" value="HTH_MERR_2"/>
    <property type="match status" value="1"/>
</dbReference>